<name>A0A1H5BB21_9MICO</name>
<protein>
    <submittedName>
        <fullName evidence="1">L-asparaginase II</fullName>
    </submittedName>
</protein>
<dbReference type="STRING" id="648782.SAMN04488554_0052"/>
<dbReference type="Proteomes" id="UP000199220">
    <property type="component" value="Unassembled WGS sequence"/>
</dbReference>
<dbReference type="PANTHER" id="PTHR42110:SF1">
    <property type="entry name" value="L-ASPARAGINASE, PUTATIVE (AFU_ORTHOLOGUE AFUA_3G11890)-RELATED"/>
    <property type="match status" value="1"/>
</dbReference>
<organism evidence="1 2">
    <name type="scientific">Ruania alba</name>
    <dbReference type="NCBI Taxonomy" id="648782"/>
    <lineage>
        <taxon>Bacteria</taxon>
        <taxon>Bacillati</taxon>
        <taxon>Actinomycetota</taxon>
        <taxon>Actinomycetes</taxon>
        <taxon>Micrococcales</taxon>
        <taxon>Ruaniaceae</taxon>
        <taxon>Ruania</taxon>
    </lineage>
</organism>
<sequence length="334" mass="34204">MTASMFRAPAAGEVLAWVIRGTLVESVHAGHLLVRSADGAEVLRRGDPDQEIYARSSLKPLQAVGMLRAGVRLDDAQLALACASHNGELRHREVALSILDSVGLTAADLDNTPDLPLEPSAAAAWRAEGNDAAPLTQNCSGKHAAMLSTCVAAGWPIDGYRGADHPLQRHLVETVAELTGEPVRHVAVDGCGAAQPSSTVRGLARGFARLATAADGTPEHRVAEAMRADPFLVAGTGREDTEAMRSVPGLIIKGGADGVHAAALPDGATVAFKVSDGAARPRPTVLAAGLRLLGADGDWPWAQVPVLGHGQPVGAVLAAFGPDAPAVTGAGVHG</sequence>
<dbReference type="PANTHER" id="PTHR42110">
    <property type="entry name" value="L-ASPARAGINASE, PUTATIVE (AFU_ORTHOLOGUE AFUA_3G11890)-RELATED"/>
    <property type="match status" value="1"/>
</dbReference>
<dbReference type="RefSeq" id="WP_342741428.1">
    <property type="nucleotide sequence ID" value="NZ_FNTX01000001.1"/>
</dbReference>
<dbReference type="AlphaFoldDB" id="A0A1H5BB21"/>
<reference evidence="2" key="1">
    <citation type="submission" date="2016-10" db="EMBL/GenBank/DDBJ databases">
        <authorList>
            <person name="Varghese N."/>
            <person name="Submissions S."/>
        </authorList>
    </citation>
    <scope>NUCLEOTIDE SEQUENCE [LARGE SCALE GENOMIC DNA]</scope>
    <source>
        <strain evidence="2">DSM 21368</strain>
    </source>
</reference>
<keyword evidence="2" id="KW-1185">Reference proteome</keyword>
<gene>
    <name evidence="1" type="ORF">SAMN04488554_0052</name>
</gene>
<dbReference type="InterPro" id="IPR010349">
    <property type="entry name" value="Asparaginase_II"/>
</dbReference>
<accession>A0A1H5BB21</accession>
<evidence type="ECO:0000313" key="2">
    <source>
        <dbReference type="Proteomes" id="UP000199220"/>
    </source>
</evidence>
<proteinExistence type="predicted"/>
<dbReference type="Pfam" id="PF06089">
    <property type="entry name" value="Asparaginase_II"/>
    <property type="match status" value="1"/>
</dbReference>
<dbReference type="EMBL" id="FNTX01000001">
    <property type="protein sequence ID" value="SED51421.1"/>
    <property type="molecule type" value="Genomic_DNA"/>
</dbReference>
<evidence type="ECO:0000313" key="1">
    <source>
        <dbReference type="EMBL" id="SED51421.1"/>
    </source>
</evidence>